<dbReference type="InterPro" id="IPR006311">
    <property type="entry name" value="TAT_signal"/>
</dbReference>
<dbReference type="AlphaFoldDB" id="A0A1K2EZP5"/>
<evidence type="ECO:0000313" key="3">
    <source>
        <dbReference type="Proteomes" id="UP000181909"/>
    </source>
</evidence>
<proteinExistence type="predicted"/>
<evidence type="ECO:0000256" key="1">
    <source>
        <dbReference type="SAM" id="SignalP"/>
    </source>
</evidence>
<dbReference type="STRING" id="1893.SAMN02787144_102567"/>
<name>A0A1K2EZP5_STRAR</name>
<organism evidence="2 3">
    <name type="scientific">Streptomyces atratus</name>
    <dbReference type="NCBI Taxonomy" id="1893"/>
    <lineage>
        <taxon>Bacteria</taxon>
        <taxon>Bacillati</taxon>
        <taxon>Actinomycetota</taxon>
        <taxon>Actinomycetes</taxon>
        <taxon>Kitasatosporales</taxon>
        <taxon>Streptomycetaceae</taxon>
        <taxon>Streptomyces</taxon>
    </lineage>
</organism>
<gene>
    <name evidence="2" type="ORF">SAMN02787144_102567</name>
</gene>
<evidence type="ECO:0000313" key="2">
    <source>
        <dbReference type="EMBL" id="SFY40566.1"/>
    </source>
</evidence>
<keyword evidence="1" id="KW-0732">Signal</keyword>
<sequence length="521" mass="53528">MNNSSLPRRSVLRTMALAVAVVGSATPALDTAAFAAEPQTYALTIKHLDRTGRPTGSYETTVTGISGAGADEAVQPYDASGTVTVRLPRGRYLLNSSLTSGDGAGGTDWIVQPRLDLDRDTTVTVDARTTAPVDVRPLDSSARFLHSAMVVEVRHQGTERLVNLISSTANLRVAHLGPAAEAGSVSQWFDAYWTSASADYALGYVFTGTRALTGLTRHPSAKDLATVKVLGAARPGTAGTGSVGLQPSTGLTVGVSQALATPGTATYLVTPERGAWDITYMAPRAPGTAANRYSAEGVVVRAGSTTTHVFDNAVFGPGLTDRPGVVRDGDKLTLDVPLLMDGGGHVPSSPPYASASTTLHRNGVLVGTQADAPGRAEFTVPPGQATYRLTSTVKRTGAPGTATRVTTSWTFASATTAGPAPVPVSAVRFSPALSPTGTAPAGTALRVPVAVQGAAANGNVRSLAVSVSMDGGSSWTRVPVERDAVTIHNPGTGTGVSLRAELTDTGGRTLTQTVVDAYRTE</sequence>
<dbReference type="Proteomes" id="UP000181909">
    <property type="component" value="Unassembled WGS sequence"/>
</dbReference>
<feature type="signal peptide" evidence="1">
    <location>
        <begin position="1"/>
        <end position="35"/>
    </location>
</feature>
<dbReference type="PROSITE" id="PS51318">
    <property type="entry name" value="TAT"/>
    <property type="match status" value="1"/>
</dbReference>
<dbReference type="RefSeq" id="WP_072488532.1">
    <property type="nucleotide sequence ID" value="NZ_CP109381.1"/>
</dbReference>
<evidence type="ECO:0008006" key="4">
    <source>
        <dbReference type="Google" id="ProtNLM"/>
    </source>
</evidence>
<dbReference type="EMBL" id="FPJO01000025">
    <property type="protein sequence ID" value="SFY40566.1"/>
    <property type="molecule type" value="Genomic_DNA"/>
</dbReference>
<dbReference type="OrthoDB" id="4145729at2"/>
<feature type="chain" id="PRO_5012069069" description="Serine protease" evidence="1">
    <location>
        <begin position="36"/>
        <end position="521"/>
    </location>
</feature>
<reference evidence="2 3" key="1">
    <citation type="submission" date="2016-11" db="EMBL/GenBank/DDBJ databases">
        <authorList>
            <person name="Jaros S."/>
            <person name="Januszkiewicz K."/>
            <person name="Wedrychowicz H."/>
        </authorList>
    </citation>
    <scope>NUCLEOTIDE SEQUENCE [LARGE SCALE GENOMIC DNA]</scope>
    <source>
        <strain evidence="2 3">OK807</strain>
    </source>
</reference>
<protein>
    <recommendedName>
        <fullName evidence="4">Serine protease</fullName>
    </recommendedName>
</protein>
<accession>A0A1K2EZP5</accession>